<dbReference type="AlphaFoldDB" id="A0A7W8V5T3"/>
<dbReference type="GO" id="GO:0009055">
    <property type="term" value="F:electron transfer activity"/>
    <property type="evidence" value="ECO:0007669"/>
    <property type="project" value="InterPro"/>
</dbReference>
<feature type="binding site" description="covalent" evidence="9">
    <location>
        <position position="355"/>
    </location>
    <ligand>
        <name>heme c</name>
        <dbReference type="ChEBI" id="CHEBI:61717"/>
        <label>3</label>
    </ligand>
</feature>
<dbReference type="Gene3D" id="1.10.760.10">
    <property type="entry name" value="Cytochrome c-like domain"/>
    <property type="match status" value="3"/>
</dbReference>
<keyword evidence="8" id="KW-0472">Membrane</keyword>
<feature type="binding site" description="covalent" evidence="9">
    <location>
        <position position="221"/>
    </location>
    <ligand>
        <name>heme c</name>
        <dbReference type="ChEBI" id="CHEBI:61717"/>
        <label>2</label>
    </ligand>
</feature>
<reference evidence="13 14" key="1">
    <citation type="submission" date="2020-08" db="EMBL/GenBank/DDBJ databases">
        <title>Genomic Encyclopedia of Type Strains, Phase IV (KMG-V): Genome sequencing to study the core and pangenomes of soil and plant-associated prokaryotes.</title>
        <authorList>
            <person name="Whitman W."/>
        </authorList>
    </citation>
    <scope>NUCLEOTIDE SEQUENCE [LARGE SCALE GENOMIC DNA]</scope>
    <source>
        <strain evidence="13 14">JPY158</strain>
    </source>
</reference>
<evidence type="ECO:0000313" key="13">
    <source>
        <dbReference type="EMBL" id="MBB5424104.1"/>
    </source>
</evidence>
<evidence type="ECO:0000256" key="1">
    <source>
        <dbReference type="ARBA" id="ARBA00004236"/>
    </source>
</evidence>
<dbReference type="Pfam" id="PF00034">
    <property type="entry name" value="Cytochrom_C"/>
    <property type="match status" value="3"/>
</dbReference>
<dbReference type="GO" id="GO:0020037">
    <property type="term" value="F:heme binding"/>
    <property type="evidence" value="ECO:0007669"/>
    <property type="project" value="InterPro"/>
</dbReference>
<organism evidence="13 14">
    <name type="scientific">Paraburkholderia atlantica</name>
    <dbReference type="NCBI Taxonomy" id="2654982"/>
    <lineage>
        <taxon>Bacteria</taxon>
        <taxon>Pseudomonadati</taxon>
        <taxon>Pseudomonadota</taxon>
        <taxon>Betaproteobacteria</taxon>
        <taxon>Burkholderiales</taxon>
        <taxon>Burkholderiaceae</taxon>
        <taxon>Paraburkholderia</taxon>
    </lineage>
</organism>
<feature type="binding site" description="covalent" evidence="9">
    <location>
        <position position="70"/>
    </location>
    <ligand>
        <name>heme c</name>
        <dbReference type="ChEBI" id="CHEBI:61717"/>
        <label>1</label>
    </ligand>
</feature>
<name>A0A7W8V5T3_PARAM</name>
<feature type="domain" description="Cytochrome c" evidence="12">
    <location>
        <begin position="44"/>
        <end position="160"/>
    </location>
</feature>
<comment type="caution">
    <text evidence="13">The sequence shown here is derived from an EMBL/GenBank/DDBJ whole genome shotgun (WGS) entry which is preliminary data.</text>
</comment>
<dbReference type="RefSeq" id="WP_184129583.1">
    <property type="nucleotide sequence ID" value="NZ_JACHDD010000003.1"/>
</dbReference>
<evidence type="ECO:0000259" key="12">
    <source>
        <dbReference type="PROSITE" id="PS51007"/>
    </source>
</evidence>
<evidence type="ECO:0000256" key="5">
    <source>
        <dbReference type="ARBA" id="ARBA00022729"/>
    </source>
</evidence>
<keyword evidence="6" id="KW-0677">Repeat</keyword>
<evidence type="ECO:0000256" key="7">
    <source>
        <dbReference type="ARBA" id="ARBA00023004"/>
    </source>
</evidence>
<dbReference type="Proteomes" id="UP000592780">
    <property type="component" value="Unassembled WGS sequence"/>
</dbReference>
<feature type="binding site" description="axial binding residue" evidence="10">
    <location>
        <position position="359"/>
    </location>
    <ligand>
        <name>heme c</name>
        <dbReference type="ChEBI" id="CHEBI:61717"/>
        <label>3</label>
    </ligand>
    <ligandPart>
        <name>Fe</name>
        <dbReference type="ChEBI" id="CHEBI:18248"/>
    </ligandPart>
</feature>
<evidence type="ECO:0000256" key="6">
    <source>
        <dbReference type="ARBA" id="ARBA00022737"/>
    </source>
</evidence>
<gene>
    <name evidence="13" type="ORF">HDG40_002248</name>
</gene>
<feature type="binding site" description="axial binding residue" evidence="10">
    <location>
        <position position="74"/>
    </location>
    <ligand>
        <name>heme c</name>
        <dbReference type="ChEBI" id="CHEBI:61717"/>
        <label>1</label>
    </ligand>
    <ligandPart>
        <name>Fe</name>
        <dbReference type="ChEBI" id="CHEBI:18248"/>
    </ligandPart>
</feature>
<protein>
    <submittedName>
        <fullName evidence="13">Mono/diheme cytochrome c family protein</fullName>
    </submittedName>
</protein>
<feature type="binding site" description="covalent" evidence="9">
    <location>
        <position position="73"/>
    </location>
    <ligand>
        <name>heme c</name>
        <dbReference type="ChEBI" id="CHEBI:61717"/>
        <label>1</label>
    </ligand>
</feature>
<comment type="cofactor">
    <cofactor evidence="9">
        <name>heme c</name>
        <dbReference type="ChEBI" id="CHEBI:61717"/>
    </cofactor>
    <text evidence="9">Binds 3 heme c groups covalently per subunit.</text>
</comment>
<evidence type="ECO:0000256" key="9">
    <source>
        <dbReference type="PIRSR" id="PIRSR000018-50"/>
    </source>
</evidence>
<feature type="domain" description="Cytochrome c" evidence="12">
    <location>
        <begin position="203"/>
        <end position="316"/>
    </location>
</feature>
<evidence type="ECO:0000256" key="2">
    <source>
        <dbReference type="ARBA" id="ARBA00022475"/>
    </source>
</evidence>
<dbReference type="PIRSF" id="PIRSF000018">
    <property type="entry name" value="Mb_ADH_cyt_c"/>
    <property type="match status" value="1"/>
</dbReference>
<feature type="binding site" description="covalent" evidence="9">
    <location>
        <position position="358"/>
    </location>
    <ligand>
        <name>heme c</name>
        <dbReference type="ChEBI" id="CHEBI:61717"/>
        <label>3</label>
    </ligand>
</feature>
<evidence type="ECO:0000256" key="11">
    <source>
        <dbReference type="SAM" id="SignalP"/>
    </source>
</evidence>
<feature type="chain" id="PRO_5031423380" evidence="11">
    <location>
        <begin position="35"/>
        <end position="453"/>
    </location>
</feature>
<evidence type="ECO:0000256" key="8">
    <source>
        <dbReference type="ARBA" id="ARBA00023136"/>
    </source>
</evidence>
<dbReference type="InterPro" id="IPR036909">
    <property type="entry name" value="Cyt_c-like_dom_sf"/>
</dbReference>
<dbReference type="GO" id="GO:0016614">
    <property type="term" value="F:oxidoreductase activity, acting on CH-OH group of donors"/>
    <property type="evidence" value="ECO:0007669"/>
    <property type="project" value="InterPro"/>
</dbReference>
<proteinExistence type="predicted"/>
<evidence type="ECO:0000256" key="10">
    <source>
        <dbReference type="PIRSR" id="PIRSR000018-51"/>
    </source>
</evidence>
<dbReference type="PANTHER" id="PTHR35008:SF8">
    <property type="entry name" value="ALCOHOL DEHYDROGENASE CYTOCHROME C SUBUNIT"/>
    <property type="match status" value="1"/>
</dbReference>
<feature type="domain" description="Cytochrome c" evidence="12">
    <location>
        <begin position="342"/>
        <end position="432"/>
    </location>
</feature>
<dbReference type="InterPro" id="IPR051459">
    <property type="entry name" value="Cytochrome_c-type_DH"/>
</dbReference>
<evidence type="ECO:0000256" key="3">
    <source>
        <dbReference type="ARBA" id="ARBA00022617"/>
    </source>
</evidence>
<keyword evidence="7 10" id="KW-0408">Iron</keyword>
<comment type="subcellular location">
    <subcellularLocation>
        <location evidence="1">Cell membrane</location>
    </subcellularLocation>
</comment>
<feature type="binding site" description="covalent" evidence="9">
    <location>
        <position position="218"/>
    </location>
    <ligand>
        <name>heme c</name>
        <dbReference type="ChEBI" id="CHEBI:61717"/>
        <label>2</label>
    </ligand>
</feature>
<feature type="signal peptide" evidence="11">
    <location>
        <begin position="1"/>
        <end position="34"/>
    </location>
</feature>
<accession>A0A7W8V5T3</accession>
<feature type="binding site" description="axial binding residue" evidence="10">
    <location>
        <position position="222"/>
    </location>
    <ligand>
        <name>heme c</name>
        <dbReference type="ChEBI" id="CHEBI:61717"/>
        <label>2</label>
    </ligand>
    <ligandPart>
        <name>Fe</name>
        <dbReference type="ChEBI" id="CHEBI:18248"/>
    </ligandPart>
</feature>
<keyword evidence="5 11" id="KW-0732">Signal</keyword>
<keyword evidence="2" id="KW-1003">Cell membrane</keyword>
<dbReference type="GO" id="GO:0005506">
    <property type="term" value="F:iron ion binding"/>
    <property type="evidence" value="ECO:0007669"/>
    <property type="project" value="InterPro"/>
</dbReference>
<dbReference type="SUPFAM" id="SSF46626">
    <property type="entry name" value="Cytochrome c"/>
    <property type="match status" value="3"/>
</dbReference>
<dbReference type="PROSITE" id="PS51007">
    <property type="entry name" value="CYTC"/>
    <property type="match status" value="3"/>
</dbReference>
<dbReference type="GO" id="GO:0005886">
    <property type="term" value="C:plasma membrane"/>
    <property type="evidence" value="ECO:0007669"/>
    <property type="project" value="UniProtKB-SubCell"/>
</dbReference>
<sequence length="453" mass="47718">MMRRRTVVRAAAAGALLSVCVGLLAIAFSGGATATDSAAASTDAQAPGGAASFDPSRLARGEYLAKAADCAGCHTAPQGGAPYAGGLGMGSPFGTIVSSNITPDPQYGIGRYTYEEFERALREGVARGGKRLYPAMPYVSFSKLSDEDVHALYEYMLHGVAPIAKPTPRSDVAFPFNQRWALRFWQMVFVPSQPYVPRPQSDAKWNRGAYLVQGAGHCGACHTPRGMFYQESGLDESSSDYLVGGVNDHWFAPNLTGDMGSGLGRLTAADIAAFLKTGHGAGVVAYGSMVEQVEDSSQYLTDEDLHAIAHYLKSLPAQRPSGTYTGGADPARSSVNGNRVADSLSVGFNVYQSFCASCHHADGRGVPNAFPALAGNPSVIAEDTTSLIRLLIEGGNSPTTQSGPPRQSMPAFATTLADVEIAQVLTYIRGAWGNNAQPVTANDVATLRSELHK</sequence>
<keyword evidence="3 9" id="KW-0349">Heme</keyword>
<dbReference type="InterPro" id="IPR014353">
    <property type="entry name" value="Membr-bd_ADH_cyt_c"/>
</dbReference>
<dbReference type="EMBL" id="JACHDD010000003">
    <property type="protein sequence ID" value="MBB5424104.1"/>
    <property type="molecule type" value="Genomic_DNA"/>
</dbReference>
<evidence type="ECO:0000256" key="4">
    <source>
        <dbReference type="ARBA" id="ARBA00022723"/>
    </source>
</evidence>
<dbReference type="PANTHER" id="PTHR35008">
    <property type="entry name" value="BLL4482 PROTEIN-RELATED"/>
    <property type="match status" value="1"/>
</dbReference>
<evidence type="ECO:0000313" key="14">
    <source>
        <dbReference type="Proteomes" id="UP000592780"/>
    </source>
</evidence>
<dbReference type="InterPro" id="IPR009056">
    <property type="entry name" value="Cyt_c-like_dom"/>
</dbReference>
<keyword evidence="4 10" id="KW-0479">Metal-binding</keyword>
<keyword evidence="14" id="KW-1185">Reference proteome</keyword>